<keyword evidence="2" id="KW-0812">Transmembrane</keyword>
<proteinExistence type="predicted"/>
<dbReference type="AlphaFoldDB" id="A0A9P6YY26"/>
<evidence type="ECO:0000259" key="3">
    <source>
        <dbReference type="PROSITE" id="PS50011"/>
    </source>
</evidence>
<gene>
    <name evidence="4" type="ORF">G6F50_008781</name>
</gene>
<dbReference type="GO" id="GO:0005524">
    <property type="term" value="F:ATP binding"/>
    <property type="evidence" value="ECO:0007669"/>
    <property type="project" value="InterPro"/>
</dbReference>
<sequence length="770" mass="85923">MNFPIVACSGYNDGNIVFVSKSDQASDYHLNYLGTDQTLTYSIMMSNVKGYPSNMTFTGLCSYDNTHSSILMIFENLENRLHQPENNTVDVSFSKLQISGNNPFFSTNESIRLPETKIISAVNMAGTNATSSIAFISRQSKEIALNLLRTPLSLTKLATLTEPGVLAADVESNSVYVLQATAISEYQLTHQVYSTFAVSSHLTQSSESSARVLSVDQTRQILFYEPSTGYLNIYSHQPSLSSYRPLQPNPDRPTLSSASVQPTIASDASIPTRSVTPSAMTLSKLQHAKRDDPPSAWAVRRMQMQDDEAKDREGQRVLSVVAVPGTALEWMAVVDQEGEFSVWNDTLAQPTPTGFPERVSSADRLSGGAIAGIVLGSLAFAALLAGLWLCRRKRRRQTLLPSGDIEEKLRSITDPVQPAAGLTTRRVQPSFGEQDPRSSEITCRSDGRPDIRPLSYVEGRIDFAHLSDEEMLELEPERSGPMMLFSGAYKSLPDEPVSYDRQEECATRTFMTEDGRYCSVHYFASSRTEALIRAVYAVTAIQGPSEHVMKSERVILLNSPTPRYGYQSIWITSPTIPARSLQTLFFDTLWSPLDQPGRDNRVWSTLSVIKAVKAVHEHGFVHLAIDTHSFYYDPSTSNWILGRFMNVQRQGTALTRQRLPQTRFTPPELLTDSQGLHEVTAETDMWSLGCVIYAIATNGLFLFENCADLQNLMTDRNTAERYLKRTVDENVKDEPFRVLLGGMLVLSPKDRKSVQFALDYWKKMYQLDSS</sequence>
<dbReference type="InterPro" id="IPR027916">
    <property type="entry name" value="Kinase-like_dom_ROP"/>
</dbReference>
<dbReference type="Pfam" id="PF14531">
    <property type="entry name" value="Kinase-like"/>
    <property type="match status" value="1"/>
</dbReference>
<dbReference type="SMART" id="SM00220">
    <property type="entry name" value="S_TKc"/>
    <property type="match status" value="1"/>
</dbReference>
<protein>
    <recommendedName>
        <fullName evidence="3">Protein kinase domain-containing protein</fullName>
    </recommendedName>
</protein>
<organism evidence="4 5">
    <name type="scientific">Rhizopus delemar</name>
    <dbReference type="NCBI Taxonomy" id="936053"/>
    <lineage>
        <taxon>Eukaryota</taxon>
        <taxon>Fungi</taxon>
        <taxon>Fungi incertae sedis</taxon>
        <taxon>Mucoromycota</taxon>
        <taxon>Mucoromycotina</taxon>
        <taxon>Mucoromycetes</taxon>
        <taxon>Mucorales</taxon>
        <taxon>Mucorineae</taxon>
        <taxon>Rhizopodaceae</taxon>
        <taxon>Rhizopus</taxon>
    </lineage>
</organism>
<feature type="domain" description="Protein kinase" evidence="3">
    <location>
        <begin position="474"/>
        <end position="765"/>
    </location>
</feature>
<name>A0A9P6YY26_9FUNG</name>
<keyword evidence="2" id="KW-0472">Membrane</keyword>
<evidence type="ECO:0000313" key="4">
    <source>
        <dbReference type="EMBL" id="KAG1566828.1"/>
    </source>
</evidence>
<feature type="transmembrane region" description="Helical" evidence="2">
    <location>
        <begin position="368"/>
        <end position="390"/>
    </location>
</feature>
<dbReference type="Gene3D" id="1.10.510.10">
    <property type="entry name" value="Transferase(Phosphotransferase) domain 1"/>
    <property type="match status" value="1"/>
</dbReference>
<dbReference type="Proteomes" id="UP000740926">
    <property type="component" value="Unassembled WGS sequence"/>
</dbReference>
<dbReference type="SUPFAM" id="SSF56112">
    <property type="entry name" value="Protein kinase-like (PK-like)"/>
    <property type="match status" value="1"/>
</dbReference>
<feature type="compositionally biased region" description="Basic and acidic residues" evidence="1">
    <location>
        <begin position="434"/>
        <end position="447"/>
    </location>
</feature>
<dbReference type="InterPro" id="IPR011009">
    <property type="entry name" value="Kinase-like_dom_sf"/>
</dbReference>
<keyword evidence="5" id="KW-1185">Reference proteome</keyword>
<dbReference type="EMBL" id="JAANIU010001609">
    <property type="protein sequence ID" value="KAG1566828.1"/>
    <property type="molecule type" value="Genomic_DNA"/>
</dbReference>
<feature type="region of interest" description="Disordered" evidence="1">
    <location>
        <begin position="428"/>
        <end position="447"/>
    </location>
</feature>
<accession>A0A9P6YY26</accession>
<comment type="caution">
    <text evidence="4">The sequence shown here is derived from an EMBL/GenBank/DDBJ whole genome shotgun (WGS) entry which is preliminary data.</text>
</comment>
<dbReference type="InterPro" id="IPR000719">
    <property type="entry name" value="Prot_kinase_dom"/>
</dbReference>
<evidence type="ECO:0000313" key="5">
    <source>
        <dbReference type="Proteomes" id="UP000740926"/>
    </source>
</evidence>
<keyword evidence="2" id="KW-1133">Transmembrane helix</keyword>
<dbReference type="GO" id="GO:0004672">
    <property type="term" value="F:protein kinase activity"/>
    <property type="evidence" value="ECO:0007669"/>
    <property type="project" value="InterPro"/>
</dbReference>
<evidence type="ECO:0000256" key="1">
    <source>
        <dbReference type="SAM" id="MobiDB-lite"/>
    </source>
</evidence>
<dbReference type="PROSITE" id="PS50011">
    <property type="entry name" value="PROTEIN_KINASE_DOM"/>
    <property type="match status" value="1"/>
</dbReference>
<reference evidence="4 5" key="1">
    <citation type="journal article" date="2020" name="Microb. Genom.">
        <title>Genetic diversity of clinical and environmental Mucorales isolates obtained from an investigation of mucormycosis cases among solid organ transplant recipients.</title>
        <authorList>
            <person name="Nguyen M.H."/>
            <person name="Kaul D."/>
            <person name="Muto C."/>
            <person name="Cheng S.J."/>
            <person name="Richter R.A."/>
            <person name="Bruno V.M."/>
            <person name="Liu G."/>
            <person name="Beyhan S."/>
            <person name="Sundermann A.J."/>
            <person name="Mounaud S."/>
            <person name="Pasculle A.W."/>
            <person name="Nierman W.C."/>
            <person name="Driscoll E."/>
            <person name="Cumbie R."/>
            <person name="Clancy C.J."/>
            <person name="Dupont C.L."/>
        </authorList>
    </citation>
    <scope>NUCLEOTIDE SEQUENCE [LARGE SCALE GENOMIC DNA]</scope>
    <source>
        <strain evidence="4 5">GL24</strain>
    </source>
</reference>
<evidence type="ECO:0000256" key="2">
    <source>
        <dbReference type="SAM" id="Phobius"/>
    </source>
</evidence>